<evidence type="ECO:0000256" key="1">
    <source>
        <dbReference type="SAM" id="MobiDB-lite"/>
    </source>
</evidence>
<feature type="compositionally biased region" description="Basic and acidic residues" evidence="1">
    <location>
        <begin position="298"/>
        <end position="311"/>
    </location>
</feature>
<feature type="compositionally biased region" description="Polar residues" evidence="1">
    <location>
        <begin position="1"/>
        <end position="11"/>
    </location>
</feature>
<keyword evidence="3" id="KW-1185">Reference proteome</keyword>
<sequence>MPITRNASSGRSGIPLSDGKTAAQRGHGANHLGRLEDEFAAGALGAPKMAPNGVPVRKEDAREEIGIIDRNVMAAYSEEEPRRALAGPNYNGSATRIPRRIQSQNVSMPSVMYEASYTSSGLHHRSPNKVVPDVSPGIFVNPPDEFLAEGDQSDTWTMSNIHPVRPESSASSASRVTKAESDRTNLSRSTTSTFLTITPSSASRPVSETILMTLPLSPTVAPSFNVDAILKSHSHSHSATATPLSTSSLVADVHKWTNDHVQTIPTSVSQDRQREALRRAEGGFWNSLRFHTTVKPEIQGENRVPTDRDGSLDEQNL</sequence>
<gene>
    <name evidence="2" type="ORF">M427DRAFT_27605</name>
</gene>
<feature type="region of interest" description="Disordered" evidence="1">
    <location>
        <begin position="163"/>
        <end position="187"/>
    </location>
</feature>
<feature type="region of interest" description="Disordered" evidence="1">
    <location>
        <begin position="296"/>
        <end position="317"/>
    </location>
</feature>
<evidence type="ECO:0000313" key="3">
    <source>
        <dbReference type="Proteomes" id="UP000070544"/>
    </source>
</evidence>
<reference evidence="2 3" key="1">
    <citation type="journal article" date="2015" name="Genome Biol. Evol.">
        <title>Phylogenomic analyses indicate that early fungi evolved digesting cell walls of algal ancestors of land plants.</title>
        <authorList>
            <person name="Chang Y."/>
            <person name="Wang S."/>
            <person name="Sekimoto S."/>
            <person name="Aerts A.L."/>
            <person name="Choi C."/>
            <person name="Clum A."/>
            <person name="LaButti K.M."/>
            <person name="Lindquist E.A."/>
            <person name="Yee Ngan C."/>
            <person name="Ohm R.A."/>
            <person name="Salamov A.A."/>
            <person name="Grigoriev I.V."/>
            <person name="Spatafora J.W."/>
            <person name="Berbee M.L."/>
        </authorList>
    </citation>
    <scope>NUCLEOTIDE SEQUENCE [LARGE SCALE GENOMIC DNA]</scope>
    <source>
        <strain evidence="2 3">JEL478</strain>
    </source>
</reference>
<protein>
    <submittedName>
        <fullName evidence="2">Uncharacterized protein</fullName>
    </submittedName>
</protein>
<name>A0A139AWS2_GONPJ</name>
<dbReference type="EMBL" id="KQ965733">
    <property type="protein sequence ID" value="KXS21170.1"/>
    <property type="molecule type" value="Genomic_DNA"/>
</dbReference>
<dbReference type="AlphaFoldDB" id="A0A139AWS2"/>
<accession>A0A139AWS2</accession>
<proteinExistence type="predicted"/>
<evidence type="ECO:0000313" key="2">
    <source>
        <dbReference type="EMBL" id="KXS21170.1"/>
    </source>
</evidence>
<dbReference type="Proteomes" id="UP000070544">
    <property type="component" value="Unassembled WGS sequence"/>
</dbReference>
<feature type="region of interest" description="Disordered" evidence="1">
    <location>
        <begin position="1"/>
        <end position="28"/>
    </location>
</feature>
<organism evidence="2 3">
    <name type="scientific">Gonapodya prolifera (strain JEL478)</name>
    <name type="common">Monoblepharis prolifera</name>
    <dbReference type="NCBI Taxonomy" id="1344416"/>
    <lineage>
        <taxon>Eukaryota</taxon>
        <taxon>Fungi</taxon>
        <taxon>Fungi incertae sedis</taxon>
        <taxon>Chytridiomycota</taxon>
        <taxon>Chytridiomycota incertae sedis</taxon>
        <taxon>Monoblepharidomycetes</taxon>
        <taxon>Monoblepharidales</taxon>
        <taxon>Gonapodyaceae</taxon>
        <taxon>Gonapodya</taxon>
    </lineage>
</organism>